<feature type="chain" id="PRO_5035924216" description="Transmembrane protein" evidence="1">
    <location>
        <begin position="18"/>
        <end position="956"/>
    </location>
</feature>
<dbReference type="Proteomes" id="UP000683925">
    <property type="component" value="Unassembled WGS sequence"/>
</dbReference>
<evidence type="ECO:0000313" key="2">
    <source>
        <dbReference type="EMBL" id="CAD8198485.1"/>
    </source>
</evidence>
<feature type="signal peptide" evidence="1">
    <location>
        <begin position="1"/>
        <end position="17"/>
    </location>
</feature>
<accession>A0A8S1XC10</accession>
<protein>
    <recommendedName>
        <fullName evidence="4">Transmembrane protein</fullName>
    </recommendedName>
</protein>
<dbReference type="OMA" id="FILSVCD"/>
<evidence type="ECO:0000313" key="3">
    <source>
        <dbReference type="Proteomes" id="UP000683925"/>
    </source>
</evidence>
<dbReference type="OrthoDB" id="312157at2759"/>
<reference evidence="2" key="1">
    <citation type="submission" date="2021-01" db="EMBL/GenBank/DDBJ databases">
        <authorList>
            <consortium name="Genoscope - CEA"/>
            <person name="William W."/>
        </authorList>
    </citation>
    <scope>NUCLEOTIDE SEQUENCE</scope>
</reference>
<organism evidence="2 3">
    <name type="scientific">Paramecium octaurelia</name>
    <dbReference type="NCBI Taxonomy" id="43137"/>
    <lineage>
        <taxon>Eukaryota</taxon>
        <taxon>Sar</taxon>
        <taxon>Alveolata</taxon>
        <taxon>Ciliophora</taxon>
        <taxon>Intramacronucleata</taxon>
        <taxon>Oligohymenophorea</taxon>
        <taxon>Peniculida</taxon>
        <taxon>Parameciidae</taxon>
        <taxon>Paramecium</taxon>
    </lineage>
</organism>
<dbReference type="AlphaFoldDB" id="A0A8S1XC10"/>
<keyword evidence="1" id="KW-0732">Signal</keyword>
<evidence type="ECO:0000256" key="1">
    <source>
        <dbReference type="SAM" id="SignalP"/>
    </source>
</evidence>
<keyword evidence="3" id="KW-1185">Reference proteome</keyword>
<comment type="caution">
    <text evidence="2">The sequence shown here is derived from an EMBL/GenBank/DDBJ whole genome shotgun (WGS) entry which is preliminary data.</text>
</comment>
<dbReference type="EMBL" id="CAJJDP010000117">
    <property type="protein sequence ID" value="CAD8198485.1"/>
    <property type="molecule type" value="Genomic_DNA"/>
</dbReference>
<gene>
    <name evidence="2" type="ORF">POCTA_138.1.T1170030</name>
</gene>
<sequence length="956" mass="113383">MRIKWIFLVVIIIQVLGQGRDFCHLKEIENPLITIASGENYDLLLSDYMIVDDLTYHMSTPSDQQSDVPFSYMQRITRYGIINDEVIQILEHILKYKNKVSSYFCFIRNTIDNQTVYRLVKCVFTTDNIIYFDVQFIINREHCYKVIYIRDLFIITCKDDITNQLEIITFSEYKQKLQHTLISDVTIPPESKVNAKYSPTYLGVFIYKGRIDNNKYISEISSLFLFQIISLFYPDLMFFKQYEAHSQPDDFITDFDLYQELVFITRFKGGLTFRNLKISWSEEIKVNNFQTQLFGVHIMYDFLQIQTSQQIFSLMLWGENFLTFVLLKVSNINYLQAKGQTETILQKKYELKSETVYSRNVVSDKYYLIFTNYEGFQVFSINLRKHSEILLIYQGVVNSRLYYFSIISSTLLYEEQNVIKILDLQLIRIELVNLSETKNPQLLQFSLQKYGFYFDQIQCQDINIYYQVQPLDPTKIWPKFYKEKEKNVFILRYTKNELTIKFDFSKYFSGSALSLEDINFINKETKFTPQNFLVNIERMNKFQVMAEFVTLCQFNNENYLLQKIGTYISMMECDAQSSFLSCQKIIDQMVEDADLSNLVCQSTEMKHQFAYVGKLKHGFGGEFIHTYQVQFQKGQKVLQLYDVYWNTKGNILSIILLKYIQVFTILTDNFYTLNWRFFGYSEGNLNVRSLEVDCYKIFELVVDLNNFKELLFLPIIKYKNFVFQIIIEIYIIEESTSQISYLSSLLVGVTKKPTKERLQVQLTEDGIFILSVCDISEDEQSKQLLFIEKAIFLRKLLFKKEQQLQLKNIRTKIYPTFSLKKVEKMVTSKYFLYVYGSEIDAPTCIYIYRIYENQMDSLYHVIRPDIQSIRFFNVMSMMKDYETLIIFTNQLSQFIWLKSTKILEIIKSDSKQDSNLNDNEVIDIKMKSLIPKDNNKIHEFQIKLICTDCQSTDNQV</sequence>
<evidence type="ECO:0008006" key="4">
    <source>
        <dbReference type="Google" id="ProtNLM"/>
    </source>
</evidence>
<name>A0A8S1XC10_PAROT</name>
<proteinExistence type="predicted"/>